<dbReference type="Gene3D" id="3.40.50.720">
    <property type="entry name" value="NAD(P)-binding Rossmann-like Domain"/>
    <property type="match status" value="1"/>
</dbReference>
<dbReference type="GO" id="GO:0016874">
    <property type="term" value="F:ligase activity"/>
    <property type="evidence" value="ECO:0007669"/>
    <property type="project" value="UniProtKB-KW"/>
</dbReference>
<evidence type="ECO:0000256" key="2">
    <source>
        <dbReference type="ARBA" id="ARBA00022741"/>
    </source>
</evidence>
<evidence type="ECO:0000256" key="4">
    <source>
        <dbReference type="SAM" id="Phobius"/>
    </source>
</evidence>
<dbReference type="AlphaFoldDB" id="X0WI88"/>
<keyword evidence="2" id="KW-0547">Nucleotide-binding</keyword>
<protein>
    <recommendedName>
        <fullName evidence="5">CoA-binding domain-containing protein</fullName>
    </recommendedName>
</protein>
<dbReference type="GO" id="GO:0005524">
    <property type="term" value="F:ATP binding"/>
    <property type="evidence" value="ECO:0007669"/>
    <property type="project" value="UniProtKB-KW"/>
</dbReference>
<accession>X0WI88</accession>
<dbReference type="PANTHER" id="PTHR43334:SF2">
    <property type="entry name" value="ACETATE--COA LIGASE [ADP-FORMING]"/>
    <property type="match status" value="1"/>
</dbReference>
<organism evidence="6">
    <name type="scientific">marine sediment metagenome</name>
    <dbReference type="NCBI Taxonomy" id="412755"/>
    <lineage>
        <taxon>unclassified sequences</taxon>
        <taxon>metagenomes</taxon>
        <taxon>ecological metagenomes</taxon>
    </lineage>
</organism>
<dbReference type="InterPro" id="IPR003781">
    <property type="entry name" value="CoA-bd"/>
</dbReference>
<sequence length="184" mass="20770">MPNHFLHDFLRPKSIAIYGANNTFGTTMGTMLLLRIINSNFRGNVYPIHLRLDIVLSYKAYRKIADVPETPDLVIIVLPPNVVPQVFKECGEKGVKNIVLISGGFRELVGDRTNTLTEEIIEIANYYGIRFTGPNCLGLYNSWIYPEGDGKFNLMMWGEQLKRSKFSIASQSGTLASQLWLDPE</sequence>
<evidence type="ECO:0000256" key="3">
    <source>
        <dbReference type="ARBA" id="ARBA00022840"/>
    </source>
</evidence>
<keyword evidence="4" id="KW-0472">Membrane</keyword>
<reference evidence="6" key="1">
    <citation type="journal article" date="2014" name="Front. Microbiol.">
        <title>High frequency of phylogenetically diverse reductive dehalogenase-homologous genes in deep subseafloor sedimentary metagenomes.</title>
        <authorList>
            <person name="Kawai M."/>
            <person name="Futagami T."/>
            <person name="Toyoda A."/>
            <person name="Takaki Y."/>
            <person name="Nishi S."/>
            <person name="Hori S."/>
            <person name="Arai W."/>
            <person name="Tsubouchi T."/>
            <person name="Morono Y."/>
            <person name="Uchiyama I."/>
            <person name="Ito T."/>
            <person name="Fujiyama A."/>
            <person name="Inagaki F."/>
            <person name="Takami H."/>
        </authorList>
    </citation>
    <scope>NUCLEOTIDE SEQUENCE</scope>
    <source>
        <strain evidence="6">Expedition CK06-06</strain>
    </source>
</reference>
<dbReference type="Pfam" id="PF13380">
    <property type="entry name" value="CoA_binding_2"/>
    <property type="match status" value="1"/>
</dbReference>
<evidence type="ECO:0000256" key="1">
    <source>
        <dbReference type="ARBA" id="ARBA00022598"/>
    </source>
</evidence>
<feature type="domain" description="CoA-binding" evidence="5">
    <location>
        <begin position="9"/>
        <end position="105"/>
    </location>
</feature>
<evidence type="ECO:0000313" key="6">
    <source>
        <dbReference type="EMBL" id="GAG30689.1"/>
    </source>
</evidence>
<keyword evidence="3" id="KW-0067">ATP-binding</keyword>
<dbReference type="SMART" id="SM00881">
    <property type="entry name" value="CoA_binding"/>
    <property type="match status" value="1"/>
</dbReference>
<dbReference type="InterPro" id="IPR051538">
    <property type="entry name" value="Acyl-CoA_Synth/Transferase"/>
</dbReference>
<name>X0WI88_9ZZZZ</name>
<evidence type="ECO:0000259" key="5">
    <source>
        <dbReference type="SMART" id="SM00881"/>
    </source>
</evidence>
<gene>
    <name evidence="6" type="ORF">S01H1_66442</name>
</gene>
<keyword evidence="4" id="KW-0812">Transmembrane</keyword>
<keyword evidence="1" id="KW-0436">Ligase</keyword>
<keyword evidence="4" id="KW-1133">Transmembrane helix</keyword>
<dbReference type="EMBL" id="BARS01043932">
    <property type="protein sequence ID" value="GAG30689.1"/>
    <property type="molecule type" value="Genomic_DNA"/>
</dbReference>
<comment type="caution">
    <text evidence="6">The sequence shown here is derived from an EMBL/GenBank/DDBJ whole genome shotgun (WGS) entry which is preliminary data.</text>
</comment>
<dbReference type="InterPro" id="IPR036291">
    <property type="entry name" value="NAD(P)-bd_dom_sf"/>
</dbReference>
<dbReference type="SUPFAM" id="SSF51735">
    <property type="entry name" value="NAD(P)-binding Rossmann-fold domains"/>
    <property type="match status" value="1"/>
</dbReference>
<feature type="transmembrane region" description="Helical" evidence="4">
    <location>
        <begin position="15"/>
        <end position="34"/>
    </location>
</feature>
<proteinExistence type="predicted"/>
<feature type="non-terminal residue" evidence="6">
    <location>
        <position position="184"/>
    </location>
</feature>
<dbReference type="PANTHER" id="PTHR43334">
    <property type="entry name" value="ACETATE--COA LIGASE [ADP-FORMING]"/>
    <property type="match status" value="1"/>
</dbReference>